<feature type="domain" description="RNase H type-1" evidence="1">
    <location>
        <begin position="3"/>
        <end position="71"/>
    </location>
</feature>
<reference evidence="2" key="2">
    <citation type="submission" date="2021-03" db="UniProtKB">
        <authorList>
            <consortium name="EnsemblPlants"/>
        </authorList>
    </citation>
    <scope>IDENTIFICATION</scope>
</reference>
<dbReference type="GO" id="GO:0003676">
    <property type="term" value="F:nucleic acid binding"/>
    <property type="evidence" value="ECO:0007669"/>
    <property type="project" value="InterPro"/>
</dbReference>
<dbReference type="Proteomes" id="UP000596660">
    <property type="component" value="Unplaced"/>
</dbReference>
<dbReference type="AlphaFoldDB" id="A0A803M4I5"/>
<dbReference type="Gene3D" id="3.30.420.10">
    <property type="entry name" value="Ribonuclease H-like superfamily/Ribonuclease H"/>
    <property type="match status" value="1"/>
</dbReference>
<dbReference type="Gramene" id="AUR62023358-RA">
    <property type="protein sequence ID" value="AUR62023358-RA:cds"/>
    <property type="gene ID" value="AUR62023358"/>
</dbReference>
<dbReference type="InterPro" id="IPR036397">
    <property type="entry name" value="RNaseH_sf"/>
</dbReference>
<evidence type="ECO:0000313" key="3">
    <source>
        <dbReference type="Proteomes" id="UP000596660"/>
    </source>
</evidence>
<dbReference type="SUPFAM" id="SSF53098">
    <property type="entry name" value="Ribonuclease H-like"/>
    <property type="match status" value="1"/>
</dbReference>
<evidence type="ECO:0000259" key="1">
    <source>
        <dbReference type="Pfam" id="PF13456"/>
    </source>
</evidence>
<accession>A0A803M4I5</accession>
<dbReference type="EnsemblPlants" id="AUR62023358-RA">
    <property type="protein sequence ID" value="AUR62023358-RA:cds"/>
    <property type="gene ID" value="AUR62023358"/>
</dbReference>
<reference evidence="2" key="1">
    <citation type="journal article" date="2017" name="Nature">
        <title>The genome of Chenopodium quinoa.</title>
        <authorList>
            <person name="Jarvis D.E."/>
            <person name="Ho Y.S."/>
            <person name="Lightfoot D.J."/>
            <person name="Schmoeckel S.M."/>
            <person name="Li B."/>
            <person name="Borm T.J.A."/>
            <person name="Ohyanagi H."/>
            <person name="Mineta K."/>
            <person name="Michell C.T."/>
            <person name="Saber N."/>
            <person name="Kharbatia N.M."/>
            <person name="Rupper R.R."/>
            <person name="Sharp A.R."/>
            <person name="Dally N."/>
            <person name="Boughton B.A."/>
            <person name="Woo Y.H."/>
            <person name="Gao G."/>
            <person name="Schijlen E.G.W.M."/>
            <person name="Guo X."/>
            <person name="Momin A.A."/>
            <person name="Negrao S."/>
            <person name="Al-Babili S."/>
            <person name="Gehring C."/>
            <person name="Roessner U."/>
            <person name="Jung C."/>
            <person name="Murphy K."/>
            <person name="Arold S.T."/>
            <person name="Gojobori T."/>
            <person name="van der Linden C.G."/>
            <person name="van Loo E.N."/>
            <person name="Jellen E.N."/>
            <person name="Maughan P.J."/>
            <person name="Tester M."/>
        </authorList>
    </citation>
    <scope>NUCLEOTIDE SEQUENCE [LARGE SCALE GENOMIC DNA]</scope>
    <source>
        <strain evidence="2">cv. PI 614886</strain>
    </source>
</reference>
<proteinExistence type="predicted"/>
<dbReference type="InterPro" id="IPR002156">
    <property type="entry name" value="RNaseH_domain"/>
</dbReference>
<keyword evidence="3" id="KW-1185">Reference proteome</keyword>
<evidence type="ECO:0000313" key="2">
    <source>
        <dbReference type="EnsemblPlants" id="AUR62023358-RA:cds"/>
    </source>
</evidence>
<name>A0A803M4I5_CHEQI</name>
<dbReference type="Pfam" id="PF13456">
    <property type="entry name" value="RVT_3"/>
    <property type="match status" value="1"/>
</dbReference>
<dbReference type="GO" id="GO:0004523">
    <property type="term" value="F:RNA-DNA hybrid ribonuclease activity"/>
    <property type="evidence" value="ECO:0007669"/>
    <property type="project" value="InterPro"/>
</dbReference>
<sequence>MRIGWVFAGNNMDIVYEGGGSYGIAETTFCAEAKACLGALTWALAKGFKRIAMYTDCAALITQLNSKADSNIANIWTLQGIKTKGEQF</sequence>
<protein>
    <recommendedName>
        <fullName evidence="1">RNase H type-1 domain-containing protein</fullName>
    </recommendedName>
</protein>
<organism evidence="2 3">
    <name type="scientific">Chenopodium quinoa</name>
    <name type="common">Quinoa</name>
    <dbReference type="NCBI Taxonomy" id="63459"/>
    <lineage>
        <taxon>Eukaryota</taxon>
        <taxon>Viridiplantae</taxon>
        <taxon>Streptophyta</taxon>
        <taxon>Embryophyta</taxon>
        <taxon>Tracheophyta</taxon>
        <taxon>Spermatophyta</taxon>
        <taxon>Magnoliopsida</taxon>
        <taxon>eudicotyledons</taxon>
        <taxon>Gunneridae</taxon>
        <taxon>Pentapetalae</taxon>
        <taxon>Caryophyllales</taxon>
        <taxon>Chenopodiaceae</taxon>
        <taxon>Chenopodioideae</taxon>
        <taxon>Atripliceae</taxon>
        <taxon>Chenopodium</taxon>
    </lineage>
</organism>
<dbReference type="InterPro" id="IPR012337">
    <property type="entry name" value="RNaseH-like_sf"/>
</dbReference>